<sequence>MHILTADIGGTTSRFALFSVRDKKVFLEKIIRKATARYASFFEILEEIRMEDGRFSFDEVLFSVLALPGPVRKQDDIALTNVTWPIPIASLRRAYSQAPLLVVNDFIAQAYGCLTLHKGDYFTVNEGQMDPEGHVAVIGAGTGLGCGVLVPYAFQKYAPLPSEGGHTTFAFLKEEQSFEVFLRKRTSASYITKEMVVSGKGLSLLYEFLTGHSLTPLEVAEKISPSSLTAMLFATFYARACRDFALTVTPSRGLFISGGVAISNPWIVDNDIFKKEFTFSSSHSAFLNTIPVLLLKNVDNGLWGAVHYGIHCLPEFEQTMGVEDSFSYL</sequence>
<evidence type="ECO:0000313" key="5">
    <source>
        <dbReference type="Proteomes" id="UP000002366"/>
    </source>
</evidence>
<dbReference type="InterPro" id="IPR043129">
    <property type="entry name" value="ATPase_NBD"/>
</dbReference>
<gene>
    <name evidence="4" type="ordered locus">Amico_0344</name>
</gene>
<name>D5ED55_AMICL</name>
<dbReference type="EC" id="2.7.1.2" evidence="4"/>
<dbReference type="Proteomes" id="UP000002366">
    <property type="component" value="Chromosome"/>
</dbReference>
<keyword evidence="2 4" id="KW-0418">Kinase</keyword>
<dbReference type="RefSeq" id="WP_013047753.1">
    <property type="nucleotide sequence ID" value="NC_014011.1"/>
</dbReference>
<dbReference type="STRING" id="572547.Amico_0344"/>
<dbReference type="eggNOG" id="COG0837">
    <property type="taxonomic scope" value="Bacteria"/>
</dbReference>
<dbReference type="GO" id="GO:0004340">
    <property type="term" value="F:glucokinase activity"/>
    <property type="evidence" value="ECO:0007669"/>
    <property type="project" value="UniProtKB-EC"/>
</dbReference>
<comment type="similarity">
    <text evidence="3">Belongs to the bacterial glucokinase family.</text>
</comment>
<dbReference type="SUPFAM" id="SSF53067">
    <property type="entry name" value="Actin-like ATPase domain"/>
    <property type="match status" value="1"/>
</dbReference>
<dbReference type="KEGG" id="aco:Amico_0344"/>
<evidence type="ECO:0000256" key="1">
    <source>
        <dbReference type="ARBA" id="ARBA00022679"/>
    </source>
</evidence>
<dbReference type="HOGENOM" id="CLU_042582_1_0_0"/>
<proteinExistence type="inferred from homology"/>
<dbReference type="PANTHER" id="PTHR47363">
    <property type="entry name" value="GLUCOKINASE"/>
    <property type="match status" value="1"/>
</dbReference>
<evidence type="ECO:0000256" key="2">
    <source>
        <dbReference type="ARBA" id="ARBA00022777"/>
    </source>
</evidence>
<evidence type="ECO:0000256" key="3">
    <source>
        <dbReference type="RuleBase" id="RU004046"/>
    </source>
</evidence>
<evidence type="ECO:0000313" key="4">
    <source>
        <dbReference type="EMBL" id="ADE56487.1"/>
    </source>
</evidence>
<dbReference type="EMBL" id="CP001997">
    <property type="protein sequence ID" value="ADE56487.1"/>
    <property type="molecule type" value="Genomic_DNA"/>
</dbReference>
<dbReference type="GO" id="GO:0005536">
    <property type="term" value="F:D-glucose binding"/>
    <property type="evidence" value="ECO:0007669"/>
    <property type="project" value="InterPro"/>
</dbReference>
<reference evidence="4 5" key="1">
    <citation type="journal article" date="2010" name="Stand. Genomic Sci.">
        <title>Complete genome sequence of Aminobacterium colombiense type strain (ALA-1).</title>
        <authorList>
            <person name="Chertkov O."/>
            <person name="Sikorski J."/>
            <person name="Brambilla E."/>
            <person name="Lapidus A."/>
            <person name="Copeland A."/>
            <person name="Glavina Del Rio T."/>
            <person name="Nolan M."/>
            <person name="Lucas S."/>
            <person name="Tice H."/>
            <person name="Cheng J.F."/>
            <person name="Han C."/>
            <person name="Detter J.C."/>
            <person name="Bruce D."/>
            <person name="Tapia R."/>
            <person name="Goodwin L."/>
            <person name="Pitluck S."/>
            <person name="Liolios K."/>
            <person name="Ivanova N."/>
            <person name="Mavromatis K."/>
            <person name="Ovchinnikova G."/>
            <person name="Pati A."/>
            <person name="Chen A."/>
            <person name="Palaniappan K."/>
            <person name="Land M."/>
            <person name="Hauser L."/>
            <person name="Chang Y.J."/>
            <person name="Jeffries C.D."/>
            <person name="Spring S."/>
            <person name="Rohde M."/>
            <person name="Goker M."/>
            <person name="Bristow J."/>
            <person name="Eisen J.A."/>
            <person name="Markowitz V."/>
            <person name="Hugenholtz P."/>
            <person name="Kyrpides N.C."/>
            <person name="Klenk H.P."/>
        </authorList>
    </citation>
    <scope>NUCLEOTIDE SEQUENCE [LARGE SCALE GENOMIC DNA]</scope>
    <source>
        <strain evidence="5">DSM 12261 / ALA-1</strain>
    </source>
</reference>
<dbReference type="GO" id="GO:0006096">
    <property type="term" value="P:glycolytic process"/>
    <property type="evidence" value="ECO:0007669"/>
    <property type="project" value="InterPro"/>
</dbReference>
<dbReference type="Gene3D" id="3.40.367.20">
    <property type="match status" value="1"/>
</dbReference>
<keyword evidence="1 4" id="KW-0808">Transferase</keyword>
<dbReference type="Gene3D" id="3.30.420.40">
    <property type="match status" value="1"/>
</dbReference>
<dbReference type="CDD" id="cd24008">
    <property type="entry name" value="ASKHA_NBD_GLK"/>
    <property type="match status" value="1"/>
</dbReference>
<accession>D5ED55</accession>
<dbReference type="InterPro" id="IPR003836">
    <property type="entry name" value="Glucokinase"/>
</dbReference>
<protein>
    <submittedName>
        <fullName evidence="4">Glucokinase</fullName>
        <ecNumber evidence="4">2.7.1.2</ecNumber>
    </submittedName>
</protein>
<organism evidence="4 5">
    <name type="scientific">Aminobacterium colombiense (strain DSM 12261 / ALA-1)</name>
    <dbReference type="NCBI Taxonomy" id="572547"/>
    <lineage>
        <taxon>Bacteria</taxon>
        <taxon>Thermotogati</taxon>
        <taxon>Synergistota</taxon>
        <taxon>Synergistia</taxon>
        <taxon>Synergistales</taxon>
        <taxon>Aminobacteriaceae</taxon>
        <taxon>Aminobacterium</taxon>
    </lineage>
</organism>
<dbReference type="Pfam" id="PF02685">
    <property type="entry name" value="Glucokinase"/>
    <property type="match status" value="1"/>
</dbReference>
<keyword evidence="5" id="KW-1185">Reference proteome</keyword>
<dbReference type="GO" id="GO:0005524">
    <property type="term" value="F:ATP binding"/>
    <property type="evidence" value="ECO:0007669"/>
    <property type="project" value="InterPro"/>
</dbReference>
<dbReference type="PANTHER" id="PTHR47363:SF1">
    <property type="entry name" value="GLUCOKINASE"/>
    <property type="match status" value="1"/>
</dbReference>
<dbReference type="AlphaFoldDB" id="D5ED55"/>